<dbReference type="Proteomes" id="UP000002945">
    <property type="component" value="Unassembled WGS sequence"/>
</dbReference>
<dbReference type="AlphaFoldDB" id="A9DR09"/>
<dbReference type="SUPFAM" id="SSF53448">
    <property type="entry name" value="Nucleotide-diphospho-sugar transferases"/>
    <property type="match status" value="1"/>
</dbReference>
<dbReference type="OrthoDB" id="1134820at2"/>
<feature type="domain" description="Glycosyltransferase 2-like" evidence="1">
    <location>
        <begin position="27"/>
        <end position="93"/>
    </location>
</feature>
<dbReference type="InterPro" id="IPR001173">
    <property type="entry name" value="Glyco_trans_2-like"/>
</dbReference>
<dbReference type="EMBL" id="ABIB01000003">
    <property type="protein sequence ID" value="EDP96724.1"/>
    <property type="molecule type" value="Genomic_DNA"/>
</dbReference>
<dbReference type="Gene3D" id="3.90.550.10">
    <property type="entry name" value="Spore Coat Polysaccharide Biosynthesis Protein SpsA, Chain A"/>
    <property type="match status" value="1"/>
</dbReference>
<gene>
    <name evidence="2" type="ORF">KAOT1_16213</name>
</gene>
<evidence type="ECO:0000313" key="3">
    <source>
        <dbReference type="Proteomes" id="UP000002945"/>
    </source>
</evidence>
<sequence length="144" mass="16392">MKIGVLIIFRNDETVIDVQQFTKLFTEKTKLQVCLVNNGSTDKTLEVLKEIQEEVTIPISIIDVKKSSGYNTAIKAGVRYLTSKNDLPYILCLQHYTAKDMQLLDEVFEVIQQESGVVKGLFKNTKRMMLKNVFSIRGIMEKAS</sequence>
<organism evidence="2 3">
    <name type="scientific">Kordia algicida OT-1</name>
    <dbReference type="NCBI Taxonomy" id="391587"/>
    <lineage>
        <taxon>Bacteria</taxon>
        <taxon>Pseudomonadati</taxon>
        <taxon>Bacteroidota</taxon>
        <taxon>Flavobacteriia</taxon>
        <taxon>Flavobacteriales</taxon>
        <taxon>Flavobacteriaceae</taxon>
        <taxon>Kordia</taxon>
    </lineage>
</organism>
<proteinExistence type="predicted"/>
<reference evidence="2 3" key="1">
    <citation type="journal article" date="2011" name="J. Bacteriol.">
        <title>Genome sequence of the algicidal bacterium Kordia algicida OT-1.</title>
        <authorList>
            <person name="Lee H.S."/>
            <person name="Kang S.G."/>
            <person name="Kwon K.K."/>
            <person name="Lee J.H."/>
            <person name="Kim S.J."/>
        </authorList>
    </citation>
    <scope>NUCLEOTIDE SEQUENCE [LARGE SCALE GENOMIC DNA]</scope>
    <source>
        <strain evidence="2 3">OT-1</strain>
    </source>
</reference>
<dbReference type="HOGENOM" id="CLU_1814047_0_0_10"/>
<dbReference type="InterPro" id="IPR029044">
    <property type="entry name" value="Nucleotide-diphossugar_trans"/>
</dbReference>
<dbReference type="eggNOG" id="COG1215">
    <property type="taxonomic scope" value="Bacteria"/>
</dbReference>
<name>A9DR09_9FLAO</name>
<comment type="caution">
    <text evidence="2">The sequence shown here is derived from an EMBL/GenBank/DDBJ whole genome shotgun (WGS) entry which is preliminary data.</text>
</comment>
<evidence type="ECO:0000313" key="2">
    <source>
        <dbReference type="EMBL" id="EDP96724.1"/>
    </source>
</evidence>
<evidence type="ECO:0000259" key="1">
    <source>
        <dbReference type="Pfam" id="PF00535"/>
    </source>
</evidence>
<dbReference type="RefSeq" id="WP_007095778.1">
    <property type="nucleotide sequence ID" value="NZ_CP142125.1"/>
</dbReference>
<dbReference type="Pfam" id="PF00535">
    <property type="entry name" value="Glycos_transf_2"/>
    <property type="match status" value="1"/>
</dbReference>
<keyword evidence="3" id="KW-1185">Reference proteome</keyword>
<accession>A9DR09</accession>
<dbReference type="STRING" id="391587.KAOT1_16213"/>
<protein>
    <recommendedName>
        <fullName evidence="1">Glycosyltransferase 2-like domain-containing protein</fullName>
    </recommendedName>
</protein>